<organism evidence="1 2">
    <name type="scientific">Sporosarcina thermotolerans</name>
    <dbReference type="NCBI Taxonomy" id="633404"/>
    <lineage>
        <taxon>Bacteria</taxon>
        <taxon>Bacillati</taxon>
        <taxon>Bacillota</taxon>
        <taxon>Bacilli</taxon>
        <taxon>Bacillales</taxon>
        <taxon>Caryophanaceae</taxon>
        <taxon>Sporosarcina</taxon>
    </lineage>
</organism>
<comment type="caution">
    <text evidence="1">The sequence shown here is derived from an EMBL/GenBank/DDBJ whole genome shotgun (WGS) entry which is preliminary data.</text>
</comment>
<keyword evidence="2" id="KW-1185">Reference proteome</keyword>
<dbReference type="RefSeq" id="WP_283732484.1">
    <property type="nucleotide sequence ID" value="NZ_CP125968.1"/>
</dbReference>
<evidence type="ECO:0000313" key="2">
    <source>
        <dbReference type="Proteomes" id="UP001271648"/>
    </source>
</evidence>
<dbReference type="EMBL" id="JAUBDJ010000004">
    <property type="protein sequence ID" value="MDW0117158.1"/>
    <property type="molecule type" value="Genomic_DNA"/>
</dbReference>
<proteinExistence type="predicted"/>
<accession>A0AAW9A952</accession>
<dbReference type="Proteomes" id="UP001271648">
    <property type="component" value="Unassembled WGS sequence"/>
</dbReference>
<dbReference type="AlphaFoldDB" id="A0AAW9A952"/>
<reference evidence="1 2" key="1">
    <citation type="submission" date="2023-06" db="EMBL/GenBank/DDBJ databases">
        <title>Sporosarcina sp. nov., isolated from Korean traditional fermented seafood 'Jeotgal'.</title>
        <authorList>
            <person name="Yang A.I."/>
            <person name="Shin N.-R."/>
        </authorList>
    </citation>
    <scope>NUCLEOTIDE SEQUENCE [LARGE SCALE GENOMIC DNA]</scope>
    <source>
        <strain evidence="1 2">KCTC43456</strain>
    </source>
</reference>
<gene>
    <name evidence="1" type="ORF">QTL97_09435</name>
</gene>
<evidence type="ECO:0000313" key="1">
    <source>
        <dbReference type="EMBL" id="MDW0117158.1"/>
    </source>
</evidence>
<sequence length="88" mass="9904">MISAPGGQSTNLREVVSSLWEVRIGLREVCCILWEVRVGLWEVGAGLWKVALTLREVIEFRIASEPGTIHYFKTDDKLSKDLGKSMVK</sequence>
<protein>
    <submittedName>
        <fullName evidence="1">Uncharacterized protein</fullName>
    </submittedName>
</protein>
<name>A0AAW9A952_9BACL</name>